<sequence length="174" mass="20653">MKTKKRYWIVLAIIILLGFYALYTSYQTSNKMTIEELNEKYHLSFDHIREDQIQKEKDSLLSFTYHYKITDTIHGYYCQFYIDKDVSKISKDAQILDQKDMKIEGIDIKLIKYMFSPDSPEEAIEEKTPTDIVYHFTKEGTVFSGFIQNSNPESTWITKQEINDVEDILSRFIK</sequence>
<keyword evidence="1" id="KW-0812">Transmembrane</keyword>
<keyword evidence="3" id="KW-1185">Reference proteome</keyword>
<name>A0A7G9GR84_9FIRM</name>
<dbReference type="Proteomes" id="UP000515856">
    <property type="component" value="Chromosome"/>
</dbReference>
<keyword evidence="1" id="KW-1133">Transmembrane helix</keyword>
<evidence type="ECO:0000313" key="2">
    <source>
        <dbReference type="EMBL" id="QNM13316.1"/>
    </source>
</evidence>
<evidence type="ECO:0000256" key="1">
    <source>
        <dbReference type="SAM" id="Phobius"/>
    </source>
</evidence>
<proteinExistence type="predicted"/>
<dbReference type="KEGG" id="ehn:H9Q80_05025"/>
<dbReference type="AlphaFoldDB" id="A0A7G9GR84"/>
<feature type="transmembrane region" description="Helical" evidence="1">
    <location>
        <begin position="7"/>
        <end position="26"/>
    </location>
</feature>
<keyword evidence="1" id="KW-0472">Membrane</keyword>
<organism evidence="2 3">
    <name type="scientific">[Eubacterium] hominis</name>
    <dbReference type="NCBI Taxonomy" id="2764325"/>
    <lineage>
        <taxon>Bacteria</taxon>
        <taxon>Bacillati</taxon>
        <taxon>Bacillota</taxon>
        <taxon>Erysipelotrichia</taxon>
        <taxon>Erysipelotrichales</taxon>
        <taxon>Erysipelotrichaceae</taxon>
        <taxon>Amedibacillus</taxon>
    </lineage>
</organism>
<accession>A0A7G9GR84</accession>
<dbReference type="EMBL" id="CP060636">
    <property type="protein sequence ID" value="QNM13316.1"/>
    <property type="molecule type" value="Genomic_DNA"/>
</dbReference>
<protein>
    <submittedName>
        <fullName evidence="2">Uncharacterized protein</fullName>
    </submittedName>
</protein>
<evidence type="ECO:0000313" key="3">
    <source>
        <dbReference type="Proteomes" id="UP000515856"/>
    </source>
</evidence>
<dbReference type="RefSeq" id="WP_117536455.1">
    <property type="nucleotide sequence ID" value="NZ_CP060636.1"/>
</dbReference>
<reference evidence="2 3" key="1">
    <citation type="submission" date="2020-08" db="EMBL/GenBank/DDBJ databases">
        <authorList>
            <person name="Liu C."/>
            <person name="Sun Q."/>
        </authorList>
    </citation>
    <scope>NUCLEOTIDE SEQUENCE [LARGE SCALE GENOMIC DNA]</scope>
    <source>
        <strain evidence="2 3">NSJ-61</strain>
    </source>
</reference>
<gene>
    <name evidence="2" type="ORF">H9Q80_05025</name>
</gene>